<feature type="domain" description="Xrn1 helical" evidence="7">
    <location>
        <begin position="508"/>
        <end position="675"/>
    </location>
</feature>
<dbReference type="InterPro" id="IPR027073">
    <property type="entry name" value="5_3_exoribonuclease"/>
</dbReference>
<keyword evidence="2" id="KW-0378">Hydrolase</keyword>
<dbReference type="Gene3D" id="3.40.50.12390">
    <property type="match status" value="2"/>
</dbReference>
<dbReference type="CDD" id="cd18673">
    <property type="entry name" value="PIN_XRN1-2-like"/>
    <property type="match status" value="1"/>
</dbReference>
<evidence type="ECO:0000256" key="2">
    <source>
        <dbReference type="ARBA" id="ARBA00022801"/>
    </source>
</evidence>
<dbReference type="OrthoDB" id="372487at2759"/>
<gene>
    <name evidence="8" type="ORF">Esi_0055_0062</name>
</gene>
<dbReference type="GO" id="GO:0005634">
    <property type="term" value="C:nucleus"/>
    <property type="evidence" value="ECO:0007669"/>
    <property type="project" value="TreeGrafter"/>
</dbReference>
<dbReference type="CDD" id="cd09897">
    <property type="entry name" value="H3TH_FEN1-XPG-like"/>
    <property type="match status" value="1"/>
</dbReference>
<dbReference type="EMBL" id="FN649740">
    <property type="protein sequence ID" value="CBJ27105.1"/>
    <property type="molecule type" value="Genomic_DNA"/>
</dbReference>
<dbReference type="GO" id="GO:0000956">
    <property type="term" value="P:nuclear-transcribed mRNA catabolic process"/>
    <property type="evidence" value="ECO:0007669"/>
    <property type="project" value="TreeGrafter"/>
</dbReference>
<dbReference type="Proteomes" id="UP000002630">
    <property type="component" value="Linkage Group LG15"/>
</dbReference>
<dbReference type="STRING" id="2880.D7G490"/>
<keyword evidence="3 8" id="KW-0269">Exonuclease</keyword>
<proteinExistence type="inferred from homology"/>
<evidence type="ECO:0000313" key="9">
    <source>
        <dbReference type="Proteomes" id="UP000002630"/>
    </source>
</evidence>
<dbReference type="Gene3D" id="1.25.40.1050">
    <property type="match status" value="1"/>
</dbReference>
<dbReference type="EMBL" id="FN648763">
    <property type="protein sequence ID" value="CBJ27105.1"/>
    <property type="molecule type" value="Genomic_DNA"/>
</dbReference>
<evidence type="ECO:0000256" key="1">
    <source>
        <dbReference type="ARBA" id="ARBA00022722"/>
    </source>
</evidence>
<feature type="compositionally biased region" description="Basic and acidic residues" evidence="5">
    <location>
        <begin position="14"/>
        <end position="26"/>
    </location>
</feature>
<evidence type="ECO:0000313" key="8">
    <source>
        <dbReference type="EMBL" id="CBJ27105.1"/>
    </source>
</evidence>
<organism evidence="8 9">
    <name type="scientific">Ectocarpus siliculosus</name>
    <name type="common">Brown alga</name>
    <name type="synonym">Conferva siliculosa</name>
    <dbReference type="NCBI Taxonomy" id="2880"/>
    <lineage>
        <taxon>Eukaryota</taxon>
        <taxon>Sar</taxon>
        <taxon>Stramenopiles</taxon>
        <taxon>Ochrophyta</taxon>
        <taxon>PX clade</taxon>
        <taxon>Phaeophyceae</taxon>
        <taxon>Ectocarpales</taxon>
        <taxon>Ectocarpaceae</taxon>
        <taxon>Ectocarpus</taxon>
    </lineage>
</organism>
<accession>D7G490</accession>
<comment type="similarity">
    <text evidence="4">Belongs to the 5'-3' exonuclease family.</text>
</comment>
<keyword evidence="9" id="KW-1185">Reference proteome</keyword>
<protein>
    <submittedName>
        <fullName evidence="8">Dhm exonuclease</fullName>
    </submittedName>
</protein>
<name>D7G490_ECTSI</name>
<sequence length="709" mass="81226">MVLNCMASRRLYAEKKGQSSHQDSEALRLASTGRNMRKRGRSHGGRHSLALSIAVGLLRSSTSPAPACAFLLPGAVSRSSSMGLGSGSAIGISSGRSSFAGSSSCVVGAAQSSIRRGRSRAAGGAGEPLRMGIPKLFRWLTDQYPVISQRLDQGLNEHTAPIDNLYLDMNGVIHMCTHHNDDEFIELNEKEMFRRIFIFTDRMFKLVRPRRLLYLAVDGTAPRAKMNQQRSRRFRSSKEAEVNMAEMVMRDGKLPEVTRFDSNCITPGTDFMFKLTKAFQAWIEYKMDTDPFWQQNARVVFSGPDVPGEGEHKVMDYIREARETEPDWRDDLRHCLYGLDADLIMLSLVTHEKHFSLLREKMSVRHSRRKKPKDPITYTRNDFELMEVSLLREMLRLQFQSQANDPKLPFKFELERVIDDFVFMCILVGNDFLPNVPHLDISDGALNHMMNMYKLLLPKMGGYLTKKDQIHHGRLEMFMHEVSRREAMYFRRRGVEESDLVLQDPGKYTDRYYKTKLDLDPEQEEEKRAVVKHYLEGLYWVLKYYHVGVDAGGSWSWYYPHLYAPLASSMKNLMDIDISFEKGRPFPNLLQLLSVLPPQSADFLPEPYKALMVEPTSPILEYYPTEFECDANGKTASWETVVKIPFIDEKDVFGALSNVDHTKDLEAVDRLRNYTGKVWQFLPQFRLTPTGEPTNPVPQPAGKVRDSKK</sequence>
<dbReference type="GO" id="GO:0003723">
    <property type="term" value="F:RNA binding"/>
    <property type="evidence" value="ECO:0007669"/>
    <property type="project" value="TreeGrafter"/>
</dbReference>
<dbReference type="AlphaFoldDB" id="D7G490"/>
<feature type="compositionally biased region" description="Basic residues" evidence="5">
    <location>
        <begin position="35"/>
        <end position="45"/>
    </location>
</feature>
<dbReference type="PANTHER" id="PTHR12341:SF7">
    <property type="entry name" value="5'-3' EXORIBONUCLEASE 1"/>
    <property type="match status" value="1"/>
</dbReference>
<evidence type="ECO:0000259" key="7">
    <source>
        <dbReference type="Pfam" id="PF17846"/>
    </source>
</evidence>
<feature type="domain" description="Xrn1 helical" evidence="7">
    <location>
        <begin position="411"/>
        <end position="497"/>
    </location>
</feature>
<feature type="region of interest" description="Disordered" evidence="5">
    <location>
        <begin position="14"/>
        <end position="45"/>
    </location>
</feature>
<dbReference type="PANTHER" id="PTHR12341">
    <property type="entry name" value="5'-&gt;3' EXORIBONUCLEASE"/>
    <property type="match status" value="1"/>
</dbReference>
<evidence type="ECO:0000256" key="3">
    <source>
        <dbReference type="ARBA" id="ARBA00022839"/>
    </source>
</evidence>
<dbReference type="InterPro" id="IPR004859">
    <property type="entry name" value="Xrn1_N"/>
</dbReference>
<keyword evidence="1" id="KW-0540">Nuclease</keyword>
<dbReference type="InterPro" id="IPR041412">
    <property type="entry name" value="Xrn1_helical"/>
</dbReference>
<evidence type="ECO:0000256" key="4">
    <source>
        <dbReference type="ARBA" id="ARBA00038299"/>
    </source>
</evidence>
<dbReference type="eggNOG" id="KOG2045">
    <property type="taxonomic scope" value="Eukaryota"/>
</dbReference>
<dbReference type="Pfam" id="PF03159">
    <property type="entry name" value="XRN_N"/>
    <property type="match status" value="1"/>
</dbReference>
<evidence type="ECO:0000259" key="6">
    <source>
        <dbReference type="Pfam" id="PF03159"/>
    </source>
</evidence>
<dbReference type="InParanoid" id="D7G490"/>
<evidence type="ECO:0000256" key="5">
    <source>
        <dbReference type="SAM" id="MobiDB-lite"/>
    </source>
</evidence>
<dbReference type="Pfam" id="PF17846">
    <property type="entry name" value="XRN_M"/>
    <property type="match status" value="2"/>
</dbReference>
<reference evidence="8 9" key="1">
    <citation type="journal article" date="2010" name="Nature">
        <title>The Ectocarpus genome and the independent evolution of multicellularity in brown algae.</title>
        <authorList>
            <person name="Cock J.M."/>
            <person name="Sterck L."/>
            <person name="Rouze P."/>
            <person name="Scornet D."/>
            <person name="Allen A.E."/>
            <person name="Amoutzias G."/>
            <person name="Anthouard V."/>
            <person name="Artiguenave F."/>
            <person name="Aury J.M."/>
            <person name="Badger J.H."/>
            <person name="Beszteri B."/>
            <person name="Billiau K."/>
            <person name="Bonnet E."/>
            <person name="Bothwell J.H."/>
            <person name="Bowler C."/>
            <person name="Boyen C."/>
            <person name="Brownlee C."/>
            <person name="Carrano C.J."/>
            <person name="Charrier B."/>
            <person name="Cho G.Y."/>
            <person name="Coelho S.M."/>
            <person name="Collen J."/>
            <person name="Corre E."/>
            <person name="Da Silva C."/>
            <person name="Delage L."/>
            <person name="Delaroque N."/>
            <person name="Dittami S.M."/>
            <person name="Doulbeau S."/>
            <person name="Elias M."/>
            <person name="Farnham G."/>
            <person name="Gachon C.M."/>
            <person name="Gschloessl B."/>
            <person name="Heesch S."/>
            <person name="Jabbari K."/>
            <person name="Jubin C."/>
            <person name="Kawai H."/>
            <person name="Kimura K."/>
            <person name="Kloareg B."/>
            <person name="Kupper F.C."/>
            <person name="Lang D."/>
            <person name="Le Bail A."/>
            <person name="Leblanc C."/>
            <person name="Lerouge P."/>
            <person name="Lohr M."/>
            <person name="Lopez P.J."/>
            <person name="Martens C."/>
            <person name="Maumus F."/>
            <person name="Michel G."/>
            <person name="Miranda-Saavedra D."/>
            <person name="Morales J."/>
            <person name="Moreau H."/>
            <person name="Motomura T."/>
            <person name="Nagasato C."/>
            <person name="Napoli C.A."/>
            <person name="Nelson D.R."/>
            <person name="Nyvall-Collen P."/>
            <person name="Peters A.F."/>
            <person name="Pommier C."/>
            <person name="Potin P."/>
            <person name="Poulain J."/>
            <person name="Quesneville H."/>
            <person name="Read B."/>
            <person name="Rensing S.A."/>
            <person name="Ritter A."/>
            <person name="Rousvoal S."/>
            <person name="Samanta M."/>
            <person name="Samson G."/>
            <person name="Schroeder D.C."/>
            <person name="Segurens B."/>
            <person name="Strittmatter M."/>
            <person name="Tonon T."/>
            <person name="Tregear J.W."/>
            <person name="Valentin K."/>
            <person name="von Dassow P."/>
            <person name="Yamagishi T."/>
            <person name="Van de Peer Y."/>
            <person name="Wincker P."/>
        </authorList>
    </citation>
    <scope>NUCLEOTIDE SEQUENCE [LARGE SCALE GENOMIC DNA]</scope>
    <source>
        <strain evidence="9">Ec32 / CCAP1310/4</strain>
    </source>
</reference>
<dbReference type="OMA" id="CASWCWE"/>
<dbReference type="GO" id="GO:0004534">
    <property type="term" value="F:5'-3' RNA exonuclease activity"/>
    <property type="evidence" value="ECO:0007669"/>
    <property type="project" value="TreeGrafter"/>
</dbReference>
<feature type="domain" description="Xrn1 N-terminal" evidence="6">
    <location>
        <begin position="131"/>
        <end position="361"/>
    </location>
</feature>
<dbReference type="FunCoup" id="D7G490">
    <property type="interactions" value="469"/>
</dbReference>
<feature type="region of interest" description="Disordered" evidence="5">
    <location>
        <begin position="689"/>
        <end position="709"/>
    </location>
</feature>